<dbReference type="InterPro" id="IPR006016">
    <property type="entry name" value="UspA"/>
</dbReference>
<dbReference type="PANTHER" id="PTHR47815:SF1">
    <property type="entry name" value="UNIVERSAL STRESS PROTEIN A FAMILY PROTEIN C25B2.10"/>
    <property type="match status" value="1"/>
</dbReference>
<proteinExistence type="predicted"/>
<dbReference type="PANTHER" id="PTHR47815">
    <property type="entry name" value="UNIVERSAL STRESS PROTEIN A FAMILY PROTEIN C25B2.10"/>
    <property type="match status" value="1"/>
</dbReference>
<dbReference type="InterPro" id="IPR006015">
    <property type="entry name" value="Universal_stress_UspA"/>
</dbReference>
<organism evidence="3 4">
    <name type="scientific">Nothophoma quercina</name>
    <dbReference type="NCBI Taxonomy" id="749835"/>
    <lineage>
        <taxon>Eukaryota</taxon>
        <taxon>Fungi</taxon>
        <taxon>Dikarya</taxon>
        <taxon>Ascomycota</taxon>
        <taxon>Pezizomycotina</taxon>
        <taxon>Dothideomycetes</taxon>
        <taxon>Pleosporomycetidae</taxon>
        <taxon>Pleosporales</taxon>
        <taxon>Pleosporineae</taxon>
        <taxon>Didymellaceae</taxon>
        <taxon>Nothophoma</taxon>
    </lineage>
</organism>
<protein>
    <recommendedName>
        <fullName evidence="2">UspA domain-containing protein</fullName>
    </recommendedName>
</protein>
<feature type="region of interest" description="Disordered" evidence="1">
    <location>
        <begin position="364"/>
        <end position="400"/>
    </location>
</feature>
<feature type="compositionally biased region" description="Acidic residues" evidence="1">
    <location>
        <begin position="308"/>
        <end position="318"/>
    </location>
</feature>
<dbReference type="Proteomes" id="UP001521222">
    <property type="component" value="Unassembled WGS sequence"/>
</dbReference>
<dbReference type="EMBL" id="JAKIXB020000007">
    <property type="protein sequence ID" value="KAL1607151.1"/>
    <property type="molecule type" value="Genomic_DNA"/>
</dbReference>
<sequence length="400" mass="43946">MVNFQPRVSFDTFDKPADFIEESSFTLIAKHKDYEYTKRSRTFLCGFDENEYSTYALQWLINELVDDGDEIVCLRVVEKEDTIAGDRSVETGRYKREADTTMQDIQSRNHENKAINLILEFSVGKVNKVIDDMVSVSVSWILRSLKSEQINLYEPAILVVGTRGKSLGGFQGLLPGSVSKYCLQHSPVPVIVVRPTSKRDKARSKRANDPNRLGYQEMLAKSESLLDITTSPAPSPRGSFVATEEQAAAVKASLHTQTQNAQFTAPVEPSPLAQVHHAEESENEKDLRSPGSLLKSPELQNLDSPDISSDESSDDESGEGGVSTRARNFGSDEAVGGTGYDTETGIAVEPVQFQPFQPASAAELAASRAAANEREAAYKAPEPKQKADHRSAAQRIMEGV</sequence>
<dbReference type="PRINTS" id="PR01438">
    <property type="entry name" value="UNVRSLSTRESS"/>
</dbReference>
<accession>A0ABR3RRU5</accession>
<feature type="region of interest" description="Disordered" evidence="1">
    <location>
        <begin position="271"/>
        <end position="343"/>
    </location>
</feature>
<dbReference type="Pfam" id="PF00582">
    <property type="entry name" value="Usp"/>
    <property type="match status" value="1"/>
</dbReference>
<dbReference type="SUPFAM" id="SSF52402">
    <property type="entry name" value="Adenine nucleotide alpha hydrolases-like"/>
    <property type="match status" value="1"/>
</dbReference>
<evidence type="ECO:0000259" key="2">
    <source>
        <dbReference type="Pfam" id="PF00582"/>
    </source>
</evidence>
<gene>
    <name evidence="3" type="ORF">SLS59_002855</name>
</gene>
<name>A0ABR3RRU5_9PLEO</name>
<evidence type="ECO:0000313" key="4">
    <source>
        <dbReference type="Proteomes" id="UP001521222"/>
    </source>
</evidence>
<dbReference type="InterPro" id="IPR014729">
    <property type="entry name" value="Rossmann-like_a/b/a_fold"/>
</dbReference>
<feature type="compositionally biased region" description="Basic and acidic residues" evidence="1">
    <location>
        <begin position="371"/>
        <end position="391"/>
    </location>
</feature>
<reference evidence="3 4" key="1">
    <citation type="submission" date="2024-02" db="EMBL/GenBank/DDBJ databases">
        <title>De novo assembly and annotation of 12 fungi associated with fruit tree decline syndrome in Ontario, Canada.</title>
        <authorList>
            <person name="Sulman M."/>
            <person name="Ellouze W."/>
            <person name="Ilyukhin E."/>
        </authorList>
    </citation>
    <scope>NUCLEOTIDE SEQUENCE [LARGE SCALE GENOMIC DNA]</scope>
    <source>
        <strain evidence="3 4">M97-236</strain>
    </source>
</reference>
<dbReference type="Gene3D" id="3.40.50.620">
    <property type="entry name" value="HUPs"/>
    <property type="match status" value="1"/>
</dbReference>
<feature type="compositionally biased region" description="Basic and acidic residues" evidence="1">
    <location>
        <begin position="276"/>
        <end position="288"/>
    </location>
</feature>
<keyword evidence="4" id="KW-1185">Reference proteome</keyword>
<evidence type="ECO:0000256" key="1">
    <source>
        <dbReference type="SAM" id="MobiDB-lite"/>
    </source>
</evidence>
<evidence type="ECO:0000313" key="3">
    <source>
        <dbReference type="EMBL" id="KAL1607151.1"/>
    </source>
</evidence>
<feature type="domain" description="UspA" evidence="2">
    <location>
        <begin position="41"/>
        <end position="194"/>
    </location>
</feature>
<comment type="caution">
    <text evidence="3">The sequence shown here is derived from an EMBL/GenBank/DDBJ whole genome shotgun (WGS) entry which is preliminary data.</text>
</comment>
<dbReference type="CDD" id="cd23659">
    <property type="entry name" value="USP_At3g01520-like"/>
    <property type="match status" value="1"/>
</dbReference>